<keyword evidence="3 7" id="KW-0479">Metal-binding</keyword>
<protein>
    <submittedName>
        <fullName evidence="8">Cytochrome P450</fullName>
    </submittedName>
</protein>
<name>A0A7W7FW01_9PSEU</name>
<evidence type="ECO:0000256" key="7">
    <source>
        <dbReference type="RuleBase" id="RU000461"/>
    </source>
</evidence>
<dbReference type="EMBL" id="JACHMH010000001">
    <property type="protein sequence ID" value="MBB4679550.1"/>
    <property type="molecule type" value="Genomic_DNA"/>
</dbReference>
<dbReference type="FunFam" id="1.10.630.10:FF:000018">
    <property type="entry name" value="Cytochrome P450 monooxygenase"/>
    <property type="match status" value="1"/>
</dbReference>
<dbReference type="Proteomes" id="UP000533598">
    <property type="component" value="Unassembled WGS sequence"/>
</dbReference>
<dbReference type="CDD" id="cd11029">
    <property type="entry name" value="CYP107-like"/>
    <property type="match status" value="1"/>
</dbReference>
<dbReference type="PROSITE" id="PS00086">
    <property type="entry name" value="CYTOCHROME_P450"/>
    <property type="match status" value="1"/>
</dbReference>
<reference evidence="8 9" key="1">
    <citation type="submission" date="2020-08" db="EMBL/GenBank/DDBJ databases">
        <title>Sequencing the genomes of 1000 actinobacteria strains.</title>
        <authorList>
            <person name="Klenk H.-P."/>
        </authorList>
    </citation>
    <scope>NUCLEOTIDE SEQUENCE [LARGE SCALE GENOMIC DNA]</scope>
    <source>
        <strain evidence="8 9">DSM 44230</strain>
    </source>
</reference>
<dbReference type="GO" id="GO:0020037">
    <property type="term" value="F:heme binding"/>
    <property type="evidence" value="ECO:0007669"/>
    <property type="project" value="InterPro"/>
</dbReference>
<dbReference type="InterPro" id="IPR036396">
    <property type="entry name" value="Cyt_P450_sf"/>
</dbReference>
<gene>
    <name evidence="8" type="ORF">HNR67_005668</name>
</gene>
<dbReference type="GO" id="GO:0016705">
    <property type="term" value="F:oxidoreductase activity, acting on paired donors, with incorporation or reduction of molecular oxygen"/>
    <property type="evidence" value="ECO:0007669"/>
    <property type="project" value="InterPro"/>
</dbReference>
<evidence type="ECO:0000256" key="3">
    <source>
        <dbReference type="ARBA" id="ARBA00022723"/>
    </source>
</evidence>
<evidence type="ECO:0000313" key="9">
    <source>
        <dbReference type="Proteomes" id="UP000533598"/>
    </source>
</evidence>
<evidence type="ECO:0000256" key="5">
    <source>
        <dbReference type="ARBA" id="ARBA00023004"/>
    </source>
</evidence>
<evidence type="ECO:0000256" key="1">
    <source>
        <dbReference type="ARBA" id="ARBA00010617"/>
    </source>
</evidence>
<accession>A0A7W7FW01</accession>
<sequence length="401" mass="44032">MTSGEAPPLYGPGFDRDPAPAYHWLQEHSPVHRVEFGPELSAWLVTRYTDVVAALADPRLVKDPARGCPVWRESGMGLPLDHRPSLAQHMTNTDPPRHQDLRRLASGQFSPQRLSALETRVRQVTGQVLDGIAPLGRADLVQDVAYPISTTIICELIGIPAQDRAQVQRWAAVIDASDGSDRDDLVAATDAIDEYLAALLAHKKAEPGDDLMSDMIRQRHRGEMTDEELTSTAFLILIAGHETTTALVGSATLAALTHPDLAARIRADAGELAVFVEESLRRDCPVRNVSWRFPTEPMQLGGQDLQPGDPVLLSILAANRDAERFADPDAFRLDRDPEDHLAFGRGRHACLGAALARIQGATVLGELLRRFPDLALAEPEDQLRWWPSPIIRGLFALPVVF</sequence>
<dbReference type="PANTHER" id="PTHR46696">
    <property type="entry name" value="P450, PUTATIVE (EUROFUNG)-RELATED"/>
    <property type="match status" value="1"/>
</dbReference>
<evidence type="ECO:0000256" key="2">
    <source>
        <dbReference type="ARBA" id="ARBA00022617"/>
    </source>
</evidence>
<keyword evidence="9" id="KW-1185">Reference proteome</keyword>
<dbReference type="InterPro" id="IPR017972">
    <property type="entry name" value="Cyt_P450_CS"/>
</dbReference>
<keyword evidence="4 7" id="KW-0560">Oxidoreductase</keyword>
<proteinExistence type="inferred from homology"/>
<keyword evidence="5 7" id="KW-0408">Iron</keyword>
<dbReference type="InterPro" id="IPR001128">
    <property type="entry name" value="Cyt_P450"/>
</dbReference>
<evidence type="ECO:0000313" key="8">
    <source>
        <dbReference type="EMBL" id="MBB4679550.1"/>
    </source>
</evidence>
<dbReference type="AlphaFoldDB" id="A0A7W7FW01"/>
<keyword evidence="2 7" id="KW-0349">Heme</keyword>
<dbReference type="PRINTS" id="PR00359">
    <property type="entry name" value="BP450"/>
</dbReference>
<dbReference type="Gene3D" id="1.10.630.10">
    <property type="entry name" value="Cytochrome P450"/>
    <property type="match status" value="1"/>
</dbReference>
<dbReference type="InterPro" id="IPR002397">
    <property type="entry name" value="Cyt_P450_B"/>
</dbReference>
<comment type="caution">
    <text evidence="8">The sequence shown here is derived from an EMBL/GenBank/DDBJ whole genome shotgun (WGS) entry which is preliminary data.</text>
</comment>
<comment type="similarity">
    <text evidence="1 7">Belongs to the cytochrome P450 family.</text>
</comment>
<dbReference type="RefSeq" id="WP_185005282.1">
    <property type="nucleotide sequence ID" value="NZ_BAAAUI010000001.1"/>
</dbReference>
<dbReference type="GO" id="GO:0005506">
    <property type="term" value="F:iron ion binding"/>
    <property type="evidence" value="ECO:0007669"/>
    <property type="project" value="InterPro"/>
</dbReference>
<evidence type="ECO:0000256" key="6">
    <source>
        <dbReference type="ARBA" id="ARBA00023033"/>
    </source>
</evidence>
<dbReference type="GO" id="GO:0004497">
    <property type="term" value="F:monooxygenase activity"/>
    <property type="evidence" value="ECO:0007669"/>
    <property type="project" value="UniProtKB-KW"/>
</dbReference>
<dbReference type="PANTHER" id="PTHR46696:SF1">
    <property type="entry name" value="CYTOCHROME P450 YJIB-RELATED"/>
    <property type="match status" value="1"/>
</dbReference>
<dbReference type="Pfam" id="PF00067">
    <property type="entry name" value="p450"/>
    <property type="match status" value="1"/>
</dbReference>
<organism evidence="8 9">
    <name type="scientific">Crossiella cryophila</name>
    <dbReference type="NCBI Taxonomy" id="43355"/>
    <lineage>
        <taxon>Bacteria</taxon>
        <taxon>Bacillati</taxon>
        <taxon>Actinomycetota</taxon>
        <taxon>Actinomycetes</taxon>
        <taxon>Pseudonocardiales</taxon>
        <taxon>Pseudonocardiaceae</taxon>
        <taxon>Crossiella</taxon>
    </lineage>
</organism>
<evidence type="ECO:0000256" key="4">
    <source>
        <dbReference type="ARBA" id="ARBA00023002"/>
    </source>
</evidence>
<keyword evidence="6 7" id="KW-0503">Monooxygenase</keyword>
<dbReference type="SUPFAM" id="SSF48264">
    <property type="entry name" value="Cytochrome P450"/>
    <property type="match status" value="1"/>
</dbReference>